<dbReference type="AlphaFoldDB" id="A0A8J6G4D6"/>
<sequence length="242" mass="26999">MEGERRRTEGPGEGWAIDVTPRAPIRELRRRLAPQNGDSSDAPAYGTHPSRPGRREVRFSEEPPEVYGDFEPRVAKERSPGGRRTPPEKFRPDSAKEEVRESAYNLRSRPRRRRGPQEAEEMKTRRAARVEQFSQQPQPQASPTTSRRGFRDSESSGEDGGDNSLSCQLPGVRSGVHGQGRREERPRGVRPRRLARGGRGPLGAHSGAESTRTLRREGRTDPGKDGGAERIRGALPCHFRGV</sequence>
<protein>
    <submittedName>
        <fullName evidence="2">Torsin-1A-interacting protein 1</fullName>
    </submittedName>
</protein>
<evidence type="ECO:0000256" key="1">
    <source>
        <dbReference type="SAM" id="MobiDB-lite"/>
    </source>
</evidence>
<dbReference type="Proteomes" id="UP000710432">
    <property type="component" value="Unassembled WGS sequence"/>
</dbReference>
<feature type="region of interest" description="Disordered" evidence="1">
    <location>
        <begin position="1"/>
        <end position="242"/>
    </location>
</feature>
<feature type="compositionally biased region" description="Basic and acidic residues" evidence="1">
    <location>
        <begin position="212"/>
        <end position="232"/>
    </location>
</feature>
<proteinExistence type="predicted"/>
<name>A0A8J6G4D6_MICOH</name>
<gene>
    <name evidence="2" type="ORF">LTLLF_184680</name>
</gene>
<dbReference type="EMBL" id="JAATJU010025286">
    <property type="protein sequence ID" value="KAH0504080.1"/>
    <property type="molecule type" value="Genomic_DNA"/>
</dbReference>
<comment type="caution">
    <text evidence="2">The sequence shown here is derived from an EMBL/GenBank/DDBJ whole genome shotgun (WGS) entry which is preliminary data.</text>
</comment>
<feature type="compositionally biased region" description="Basic and acidic residues" evidence="1">
    <location>
        <begin position="1"/>
        <end position="10"/>
    </location>
</feature>
<feature type="compositionally biased region" description="Basic and acidic residues" evidence="1">
    <location>
        <begin position="70"/>
        <end position="101"/>
    </location>
</feature>
<accession>A0A8J6G4D6</accession>
<reference evidence="2" key="1">
    <citation type="submission" date="2020-03" db="EMBL/GenBank/DDBJ databases">
        <title>Studies in the Genomics of Life Span.</title>
        <authorList>
            <person name="Glass D."/>
        </authorList>
    </citation>
    <scope>NUCLEOTIDE SEQUENCE</scope>
    <source>
        <strain evidence="2">LTLLF</strain>
        <tissue evidence="2">Muscle</tissue>
    </source>
</reference>
<evidence type="ECO:0000313" key="3">
    <source>
        <dbReference type="Proteomes" id="UP000710432"/>
    </source>
</evidence>
<evidence type="ECO:0000313" key="2">
    <source>
        <dbReference type="EMBL" id="KAH0504080.1"/>
    </source>
</evidence>
<organism evidence="2 3">
    <name type="scientific">Microtus ochrogaster</name>
    <name type="common">Prairie vole</name>
    <dbReference type="NCBI Taxonomy" id="79684"/>
    <lineage>
        <taxon>Eukaryota</taxon>
        <taxon>Metazoa</taxon>
        <taxon>Chordata</taxon>
        <taxon>Craniata</taxon>
        <taxon>Vertebrata</taxon>
        <taxon>Euteleostomi</taxon>
        <taxon>Mammalia</taxon>
        <taxon>Eutheria</taxon>
        <taxon>Euarchontoglires</taxon>
        <taxon>Glires</taxon>
        <taxon>Rodentia</taxon>
        <taxon>Myomorpha</taxon>
        <taxon>Muroidea</taxon>
        <taxon>Cricetidae</taxon>
        <taxon>Arvicolinae</taxon>
        <taxon>Microtus</taxon>
    </lineage>
</organism>
<feature type="compositionally biased region" description="Basic and acidic residues" evidence="1">
    <location>
        <begin position="115"/>
        <end position="124"/>
    </location>
</feature>
<feature type="compositionally biased region" description="Low complexity" evidence="1">
    <location>
        <begin position="132"/>
        <end position="146"/>
    </location>
</feature>